<evidence type="ECO:0000259" key="1">
    <source>
        <dbReference type="Pfam" id="PF00144"/>
    </source>
</evidence>
<dbReference type="RefSeq" id="WP_013019902.1">
    <property type="nucleotide sequence ID" value="NC_013947.1"/>
</dbReference>
<dbReference type="eggNOG" id="COG1680">
    <property type="taxonomic scope" value="Bacteria"/>
</dbReference>
<protein>
    <submittedName>
        <fullName evidence="2">Beta-lactamase</fullName>
    </submittedName>
</protein>
<dbReference type="InterPro" id="IPR001466">
    <property type="entry name" value="Beta-lactam-related"/>
</dbReference>
<feature type="domain" description="Beta-lactamase-related" evidence="1">
    <location>
        <begin position="11"/>
        <end position="335"/>
    </location>
</feature>
<name>D3Q7I9_STANL</name>
<evidence type="ECO:0000313" key="3">
    <source>
        <dbReference type="Proteomes" id="UP000000844"/>
    </source>
</evidence>
<dbReference type="OrthoDB" id="262125at2"/>
<dbReference type="InterPro" id="IPR012338">
    <property type="entry name" value="Beta-lactam/transpept-like"/>
</dbReference>
<dbReference type="PANTHER" id="PTHR43283">
    <property type="entry name" value="BETA-LACTAMASE-RELATED"/>
    <property type="match status" value="1"/>
</dbReference>
<dbReference type="KEGG" id="sna:Snas_4688"/>
<dbReference type="Gene3D" id="3.40.710.10">
    <property type="entry name" value="DD-peptidase/beta-lactamase superfamily"/>
    <property type="match status" value="1"/>
</dbReference>
<dbReference type="Proteomes" id="UP000000844">
    <property type="component" value="Chromosome"/>
</dbReference>
<accession>D3Q7I9</accession>
<gene>
    <name evidence="2" type="ordered locus">Snas_4688</name>
</gene>
<proteinExistence type="predicted"/>
<dbReference type="STRING" id="446470.Snas_4688"/>
<evidence type="ECO:0000313" key="2">
    <source>
        <dbReference type="EMBL" id="ADD44331.1"/>
    </source>
</evidence>
<keyword evidence="3" id="KW-1185">Reference proteome</keyword>
<dbReference type="Pfam" id="PF00144">
    <property type="entry name" value="Beta-lactamase"/>
    <property type="match status" value="1"/>
</dbReference>
<dbReference type="SUPFAM" id="SSF56601">
    <property type="entry name" value="beta-lactamase/transpeptidase-like"/>
    <property type="match status" value="1"/>
</dbReference>
<dbReference type="EMBL" id="CP001778">
    <property type="protein sequence ID" value="ADD44331.1"/>
    <property type="molecule type" value="Genomic_DNA"/>
</dbReference>
<dbReference type="HOGENOM" id="CLU_020027_13_0_11"/>
<organism evidence="2 3">
    <name type="scientific">Stackebrandtia nassauensis (strain DSM 44728 / CIP 108903 / NRRL B-16338 / NBRC 102104 / LLR-40K-21)</name>
    <dbReference type="NCBI Taxonomy" id="446470"/>
    <lineage>
        <taxon>Bacteria</taxon>
        <taxon>Bacillati</taxon>
        <taxon>Actinomycetota</taxon>
        <taxon>Actinomycetes</taxon>
        <taxon>Glycomycetales</taxon>
        <taxon>Glycomycetaceae</taxon>
        <taxon>Stackebrandtia</taxon>
    </lineage>
</organism>
<dbReference type="PANTHER" id="PTHR43283:SF3">
    <property type="entry name" value="BETA-LACTAMASE FAMILY PROTEIN (AFU_ORTHOLOGUE AFUA_5G07500)"/>
    <property type="match status" value="1"/>
</dbReference>
<dbReference type="InterPro" id="IPR050789">
    <property type="entry name" value="Diverse_Enzym_Activities"/>
</dbReference>
<sequence>MTQGIDVARLRSTMAALLAEYQIPSAALGVVADGEVTTVAVGDARLSPPRPATTETVYQCGSLTKTFTALAFMRLVDEGKVDLDRPVRTYLPDFAVADADTTARLTPRQLLNHTNGIEEAFGDPGEDTDVYRRMVDNIADAPQVQPLGHTHGYSAALGYAILARVMEVVEDKPWDAIMAERLFAPMGLTSTNTWREQVDPERAATGYILRSIEEGPIETPIDHLPRSYGPGGNITSTIGEVLTLARVILDGGTAPNGNRIVSATAVKEMMESRVPIPDPYMFGPYWGLGLITCDWDGHTVYAHDGSTIGQNARLRILPEQRLAIALLTNGGPRESFYKRLFNEILPEFGAPTVPELPQPDPDLVLDPSRYEGVYERPGARFEVRARDGGLGLTVFVDPEQAAFLGQPERITYPLLPVSPTHFLMPSDNPLEDTQTVAIHDFADGRARYLHTNCRLTPRTGDQ</sequence>
<dbReference type="AlphaFoldDB" id="D3Q7I9"/>
<reference evidence="2 3" key="1">
    <citation type="journal article" date="2009" name="Stand. Genomic Sci.">
        <title>Complete genome sequence of Stackebrandtia nassauensis type strain (LLR-40K-21).</title>
        <authorList>
            <person name="Munk C."/>
            <person name="Lapidus A."/>
            <person name="Copeland A."/>
            <person name="Jando M."/>
            <person name="Mayilraj S."/>
            <person name="Glavina Del Rio T."/>
            <person name="Nolan M."/>
            <person name="Chen F."/>
            <person name="Lucas S."/>
            <person name="Tice H."/>
            <person name="Cheng J.F."/>
            <person name="Han C."/>
            <person name="Detter J.C."/>
            <person name="Bruce D."/>
            <person name="Goodwin L."/>
            <person name="Chain P."/>
            <person name="Pitluck S."/>
            <person name="Goker M."/>
            <person name="Ovchinikova G."/>
            <person name="Pati A."/>
            <person name="Ivanova N."/>
            <person name="Mavromatis K."/>
            <person name="Chen A."/>
            <person name="Palaniappan K."/>
            <person name="Land M."/>
            <person name="Hauser L."/>
            <person name="Chang Y.J."/>
            <person name="Jeffries C.D."/>
            <person name="Bristow J."/>
            <person name="Eisen J.A."/>
            <person name="Markowitz V."/>
            <person name="Hugenholtz P."/>
            <person name="Kyrpides N.C."/>
            <person name="Klenk H.P."/>
        </authorList>
    </citation>
    <scope>NUCLEOTIDE SEQUENCE [LARGE SCALE GENOMIC DNA]</scope>
    <source>
        <strain evidence="3">DSM 44728 / CIP 108903 / NRRL B-16338 / NBRC 102104 / LLR-40K-21</strain>
    </source>
</reference>